<evidence type="ECO:0000313" key="3">
    <source>
        <dbReference type="Proteomes" id="UP000601171"/>
    </source>
</evidence>
<dbReference type="PANTHER" id="PTHR33434:SF2">
    <property type="entry name" value="FATTY ACID-BINDING PROTEIN TM_1468"/>
    <property type="match status" value="1"/>
</dbReference>
<comment type="caution">
    <text evidence="2">The sequence shown here is derived from an EMBL/GenBank/DDBJ whole genome shotgun (WGS) entry which is preliminary data.</text>
</comment>
<dbReference type="InterPro" id="IPR050270">
    <property type="entry name" value="DegV_domain_contain"/>
</dbReference>
<dbReference type="RefSeq" id="WP_262428527.1">
    <property type="nucleotide sequence ID" value="NZ_JACRTG010000007.1"/>
</dbReference>
<dbReference type="SUPFAM" id="SSF82549">
    <property type="entry name" value="DAK1/DegV-like"/>
    <property type="match status" value="1"/>
</dbReference>
<accession>A0A926IJ53</accession>
<dbReference type="AlphaFoldDB" id="A0A926IJ53"/>
<reference evidence="2" key="1">
    <citation type="submission" date="2020-08" db="EMBL/GenBank/DDBJ databases">
        <title>Genome public.</title>
        <authorList>
            <person name="Liu C."/>
            <person name="Sun Q."/>
        </authorList>
    </citation>
    <scope>NUCLEOTIDE SEQUENCE</scope>
    <source>
        <strain evidence="2">BX21</strain>
    </source>
</reference>
<sequence>MIKLIVDSACDINSEITDNYDIEVIPLNITIDGVSYLDGIDIDIDTVYKHMKNGKVPKTSQVSFESVSKAIDKCISNNDDFIYLAFSSKLSCTYDFAKKIIDEYKKKYTERKMAIIDSKGGAGGNGLIALQALKMIKRNLPFETIVNQIQFMIDHIVYYFTITDLEWLSKGGRINKTMGHVGNVLNIKPYLTVKDGKMVVTKMIHGSKKTIQTLIKDVKIGTEKFSNQIIAISHADDLNAALNVEQKIKEAVVGCKTTIFEISAVLGSHLGIGGVAVFFLNEKPKFYEW</sequence>
<dbReference type="Proteomes" id="UP000601171">
    <property type="component" value="Unassembled WGS sequence"/>
</dbReference>
<dbReference type="EMBL" id="JACRTG010000007">
    <property type="protein sequence ID" value="MBC8587056.1"/>
    <property type="molecule type" value="Genomic_DNA"/>
</dbReference>
<proteinExistence type="predicted"/>
<evidence type="ECO:0000256" key="1">
    <source>
        <dbReference type="ARBA" id="ARBA00023121"/>
    </source>
</evidence>
<dbReference type="InterPro" id="IPR043168">
    <property type="entry name" value="DegV_C"/>
</dbReference>
<name>A0A926IJ53_9FIRM</name>
<dbReference type="InterPro" id="IPR003797">
    <property type="entry name" value="DegV"/>
</dbReference>
<evidence type="ECO:0000313" key="2">
    <source>
        <dbReference type="EMBL" id="MBC8587056.1"/>
    </source>
</evidence>
<dbReference type="Pfam" id="PF02645">
    <property type="entry name" value="DegV"/>
    <property type="match status" value="1"/>
</dbReference>
<keyword evidence="1" id="KW-0446">Lipid-binding</keyword>
<gene>
    <name evidence="2" type="ORF">H8707_02215</name>
</gene>
<dbReference type="Gene3D" id="3.30.1180.10">
    <property type="match status" value="1"/>
</dbReference>
<dbReference type="Gene3D" id="3.40.50.10170">
    <property type="match status" value="1"/>
</dbReference>
<protein>
    <submittedName>
        <fullName evidence="2">DegV family protein</fullName>
    </submittedName>
</protein>
<dbReference type="PANTHER" id="PTHR33434">
    <property type="entry name" value="DEGV DOMAIN-CONTAINING PROTEIN DR_1986-RELATED"/>
    <property type="match status" value="1"/>
</dbReference>
<dbReference type="PROSITE" id="PS51482">
    <property type="entry name" value="DEGV"/>
    <property type="match status" value="1"/>
</dbReference>
<organism evidence="2 3">
    <name type="scientific">Paratissierella segnis</name>
    <dbReference type="NCBI Taxonomy" id="2763679"/>
    <lineage>
        <taxon>Bacteria</taxon>
        <taxon>Bacillati</taxon>
        <taxon>Bacillota</taxon>
        <taxon>Tissierellia</taxon>
        <taxon>Tissierellales</taxon>
        <taxon>Tissierellaceae</taxon>
        <taxon>Paratissierella</taxon>
    </lineage>
</organism>
<dbReference type="GO" id="GO:0008289">
    <property type="term" value="F:lipid binding"/>
    <property type="evidence" value="ECO:0007669"/>
    <property type="project" value="UniProtKB-KW"/>
</dbReference>
<keyword evidence="3" id="KW-1185">Reference proteome</keyword>
<dbReference type="NCBIfam" id="TIGR00762">
    <property type="entry name" value="DegV"/>
    <property type="match status" value="1"/>
</dbReference>